<proteinExistence type="predicted"/>
<dbReference type="InParanoid" id="B9S3J9"/>
<protein>
    <submittedName>
        <fullName evidence="1">Uncharacterized protein</fullName>
    </submittedName>
</protein>
<evidence type="ECO:0000313" key="2">
    <source>
        <dbReference type="Proteomes" id="UP000008311"/>
    </source>
</evidence>
<evidence type="ECO:0000313" key="1">
    <source>
        <dbReference type="EMBL" id="EEF41801.1"/>
    </source>
</evidence>
<dbReference type="EMBL" id="EQ973859">
    <property type="protein sequence ID" value="EEF41801.1"/>
    <property type="molecule type" value="Genomic_DNA"/>
</dbReference>
<accession>B9S3J9</accession>
<keyword evidence="2" id="KW-1185">Reference proteome</keyword>
<organism evidence="1 2">
    <name type="scientific">Ricinus communis</name>
    <name type="common">Castor bean</name>
    <dbReference type="NCBI Taxonomy" id="3988"/>
    <lineage>
        <taxon>Eukaryota</taxon>
        <taxon>Viridiplantae</taxon>
        <taxon>Streptophyta</taxon>
        <taxon>Embryophyta</taxon>
        <taxon>Tracheophyta</taxon>
        <taxon>Spermatophyta</taxon>
        <taxon>Magnoliopsida</taxon>
        <taxon>eudicotyledons</taxon>
        <taxon>Gunneridae</taxon>
        <taxon>Pentapetalae</taxon>
        <taxon>rosids</taxon>
        <taxon>fabids</taxon>
        <taxon>Malpighiales</taxon>
        <taxon>Euphorbiaceae</taxon>
        <taxon>Acalyphoideae</taxon>
        <taxon>Acalypheae</taxon>
        <taxon>Ricinus</taxon>
    </lineage>
</organism>
<dbReference type="AlphaFoldDB" id="B9S3J9"/>
<gene>
    <name evidence="1" type="ORF">RCOM_0670470</name>
</gene>
<dbReference type="Proteomes" id="UP000008311">
    <property type="component" value="Unassembled WGS sequence"/>
</dbReference>
<reference evidence="2" key="1">
    <citation type="journal article" date="2010" name="Nat. Biotechnol.">
        <title>Draft genome sequence of the oilseed species Ricinus communis.</title>
        <authorList>
            <person name="Chan A.P."/>
            <person name="Crabtree J."/>
            <person name="Zhao Q."/>
            <person name="Lorenzi H."/>
            <person name="Orvis J."/>
            <person name="Puiu D."/>
            <person name="Melake-Berhan A."/>
            <person name="Jones K.M."/>
            <person name="Redman J."/>
            <person name="Chen G."/>
            <person name="Cahoon E.B."/>
            <person name="Gedil M."/>
            <person name="Stanke M."/>
            <person name="Haas B.J."/>
            <person name="Wortman J.R."/>
            <person name="Fraser-Liggett C.M."/>
            <person name="Ravel J."/>
            <person name="Rabinowicz P.D."/>
        </authorList>
    </citation>
    <scope>NUCLEOTIDE SEQUENCE [LARGE SCALE GENOMIC DNA]</scope>
    <source>
        <strain evidence="2">cv. Hale</strain>
    </source>
</reference>
<name>B9S3J9_RICCO</name>
<sequence length="242" mass="28009">MFIYDKDIMKMIKFIGNGGIFIFIEVEEVVKKIVDNAGEHSDNQSTENLSIGDDEEQACAKASNIGREIQGNVDPYGESEPKELDYDLIQVSETNVGMSDGDFCSDDEEHLEGRRNLKWVRQYENDFHDDRDSASLKPPVRAHNKERQVKSVAYRLKGGASMRWDKLKETRQKEGRNSITIWRQTKYLLREPRHRSNQCPNRKAMNVMEKEVENCEEDAICDLDDGDNEGEDDKHNYMFICC</sequence>